<dbReference type="SUPFAM" id="SSF55008">
    <property type="entry name" value="HMA, heavy metal-associated domain"/>
    <property type="match status" value="2"/>
</dbReference>
<feature type="compositionally biased region" description="Basic and acidic residues" evidence="5">
    <location>
        <begin position="100"/>
        <end position="114"/>
    </location>
</feature>
<dbReference type="GO" id="GO:0046872">
    <property type="term" value="F:metal ion binding"/>
    <property type="evidence" value="ECO:0007669"/>
    <property type="project" value="UniProtKB-KW"/>
</dbReference>
<dbReference type="InterPro" id="IPR006121">
    <property type="entry name" value="HMA_dom"/>
</dbReference>
<evidence type="ECO:0000313" key="8">
    <source>
        <dbReference type="RefSeq" id="XP_027185944.1"/>
    </source>
</evidence>
<evidence type="ECO:0000259" key="6">
    <source>
        <dbReference type="PROSITE" id="PS50846"/>
    </source>
</evidence>
<dbReference type="PaxDb" id="3827-XP_004513417.1"/>
<dbReference type="InterPro" id="IPR036163">
    <property type="entry name" value="HMA_dom_sf"/>
</dbReference>
<gene>
    <name evidence="8" type="primary">LOC101498914</name>
</gene>
<evidence type="ECO:0000313" key="7">
    <source>
        <dbReference type="Proteomes" id="UP000087171"/>
    </source>
</evidence>
<keyword evidence="2" id="KW-0479">Metal-binding</keyword>
<dbReference type="STRING" id="3827.A0A3Q7WW61"/>
<evidence type="ECO:0000256" key="5">
    <source>
        <dbReference type="SAM" id="MobiDB-lite"/>
    </source>
</evidence>
<keyword evidence="3" id="KW-0449">Lipoprotein</keyword>
<dbReference type="PANTHER" id="PTHR46195:SF17">
    <property type="entry name" value="HEAVY METAL-ASSOCIATED ISOPRENYLATED PLANT PROTEIN 8"/>
    <property type="match status" value="1"/>
</dbReference>
<reference evidence="8" key="1">
    <citation type="submission" date="2025-08" db="UniProtKB">
        <authorList>
            <consortium name="RefSeq"/>
        </authorList>
    </citation>
    <scope>IDENTIFICATION</scope>
    <source>
        <tissue evidence="8">Etiolated seedlings</tissue>
    </source>
</reference>
<dbReference type="Proteomes" id="UP000087171">
    <property type="component" value="Unplaced"/>
</dbReference>
<feature type="region of interest" description="Disordered" evidence="5">
    <location>
        <begin position="92"/>
        <end position="114"/>
    </location>
</feature>
<dbReference type="Gene3D" id="3.30.70.100">
    <property type="match status" value="2"/>
</dbReference>
<feature type="region of interest" description="Disordered" evidence="5">
    <location>
        <begin position="1"/>
        <end position="30"/>
    </location>
</feature>
<keyword evidence="1" id="KW-0488">Methylation</keyword>
<evidence type="ECO:0000256" key="1">
    <source>
        <dbReference type="ARBA" id="ARBA00022481"/>
    </source>
</evidence>
<sequence length="240" mass="27664">MGKKNKEHNNNQNNNNNNKEENNEKKEEKGGVVLKANIHCEGCSDQISKCLKDFEGINHIKIDRENQKIYLKGDIKDPSKVLERLQKKYSKSVELISPKPKSDNKQKKESEKKEQTKLKTIVLKMYIHCDGCESDVKRKIEKMEGVESVELNKENSHVTVKGSVESSKLVEFIKKKLGKHVEIVKEDGKRDQGKKDEGKNNNERDNGHVIMYSYPPQYSTQYLYPNQNFSDENAFACSIM</sequence>
<feature type="domain" description="HMA" evidence="6">
    <location>
        <begin position="118"/>
        <end position="182"/>
    </location>
</feature>
<dbReference type="RefSeq" id="XP_027185944.1">
    <property type="nucleotide sequence ID" value="XM_027330143.1"/>
</dbReference>
<feature type="region of interest" description="Disordered" evidence="5">
    <location>
        <begin position="185"/>
        <end position="208"/>
    </location>
</feature>
<organism evidence="7 8">
    <name type="scientific">Cicer arietinum</name>
    <name type="common">Chickpea</name>
    <name type="synonym">Garbanzo</name>
    <dbReference type="NCBI Taxonomy" id="3827"/>
    <lineage>
        <taxon>Eukaryota</taxon>
        <taxon>Viridiplantae</taxon>
        <taxon>Streptophyta</taxon>
        <taxon>Embryophyta</taxon>
        <taxon>Tracheophyta</taxon>
        <taxon>Spermatophyta</taxon>
        <taxon>Magnoliopsida</taxon>
        <taxon>eudicotyledons</taxon>
        <taxon>Gunneridae</taxon>
        <taxon>Pentapetalae</taxon>
        <taxon>rosids</taxon>
        <taxon>fabids</taxon>
        <taxon>Fabales</taxon>
        <taxon>Fabaceae</taxon>
        <taxon>Papilionoideae</taxon>
        <taxon>50 kb inversion clade</taxon>
        <taxon>NPAAA clade</taxon>
        <taxon>Hologalegina</taxon>
        <taxon>IRL clade</taxon>
        <taxon>Cicereae</taxon>
        <taxon>Cicer</taxon>
    </lineage>
</organism>
<evidence type="ECO:0000256" key="2">
    <source>
        <dbReference type="ARBA" id="ARBA00022723"/>
    </source>
</evidence>
<comment type="similarity">
    <text evidence="4">Belongs to the HIPP family.</text>
</comment>
<name>A0A3Q7WW61_CICAR</name>
<dbReference type="AlphaFoldDB" id="A0A3Q7WW61"/>
<evidence type="ECO:0000256" key="3">
    <source>
        <dbReference type="ARBA" id="ARBA00023289"/>
    </source>
</evidence>
<evidence type="ECO:0000256" key="4">
    <source>
        <dbReference type="ARBA" id="ARBA00024045"/>
    </source>
</evidence>
<keyword evidence="7" id="KW-1185">Reference proteome</keyword>
<dbReference type="CDD" id="cd00371">
    <property type="entry name" value="HMA"/>
    <property type="match status" value="2"/>
</dbReference>
<accession>A0A3Q7WW61</accession>
<dbReference type="PANTHER" id="PTHR46195">
    <property type="entry name" value="HEAVY METAL-ASSOCIATED ISOPRENYLATED PLANT PROTEIN 7"/>
    <property type="match status" value="1"/>
</dbReference>
<protein>
    <submittedName>
        <fullName evidence="8">Heavy metal-associated isoprenylated plant protein 8</fullName>
    </submittedName>
</protein>
<keyword evidence="3" id="KW-0636">Prenylation</keyword>
<dbReference type="Pfam" id="PF00403">
    <property type="entry name" value="HMA"/>
    <property type="match status" value="2"/>
</dbReference>
<feature type="domain" description="HMA" evidence="6">
    <location>
        <begin position="29"/>
        <end position="93"/>
    </location>
</feature>
<dbReference type="OrthoDB" id="689350at2759"/>
<dbReference type="InterPro" id="IPR044577">
    <property type="entry name" value="HIPP4/7/8/17/18/19"/>
</dbReference>
<feature type="compositionally biased region" description="Basic and acidic residues" evidence="5">
    <location>
        <begin position="185"/>
        <end position="207"/>
    </location>
</feature>
<dbReference type="PROSITE" id="PS50846">
    <property type="entry name" value="HMA_2"/>
    <property type="match status" value="2"/>
</dbReference>
<feature type="compositionally biased region" description="Basic and acidic residues" evidence="5">
    <location>
        <begin position="18"/>
        <end position="30"/>
    </location>
</feature>
<proteinExistence type="inferred from homology"/>